<sequence length="110" mass="12149">MGTQATTVRTIISDNRQIMAQTIISGNTVTFNYNYVVNPQKPPFVITFSVQRGKTGDQDFTGNFAMTGSYFPENDKFQFEATGSKPGDETLREGVLNECKAIIAELTVIN</sequence>
<evidence type="ECO:0000313" key="1">
    <source>
        <dbReference type="EMBL" id="OPC61562.1"/>
    </source>
</evidence>
<dbReference type="Proteomes" id="UP000190813">
    <property type="component" value="Unassembled WGS sequence"/>
</dbReference>
<dbReference type="AlphaFoldDB" id="A0A1T3MA88"/>
<proteinExistence type="predicted"/>
<dbReference type="EMBL" id="MAHX01000020">
    <property type="protein sequence ID" value="OPC61562.1"/>
    <property type="molecule type" value="Genomic_DNA"/>
</dbReference>
<accession>A0A1T3MA88</accession>
<protein>
    <submittedName>
        <fullName evidence="1">Uncharacterized protein</fullName>
    </submittedName>
</protein>
<comment type="caution">
    <text evidence="1">The sequence shown here is derived from an EMBL/GenBank/DDBJ whole genome shotgun (WGS) entry which is preliminary data.</text>
</comment>
<dbReference type="RefSeq" id="WP_078772995.1">
    <property type="nucleotide sequence ID" value="NZ_CBCSBR010000018.1"/>
</dbReference>
<organism evidence="1 2">
    <name type="scientific">Elizabethkingia occulta</name>
    <dbReference type="NCBI Taxonomy" id="1867263"/>
    <lineage>
        <taxon>Bacteria</taxon>
        <taxon>Pseudomonadati</taxon>
        <taxon>Bacteroidota</taxon>
        <taxon>Flavobacteriia</taxon>
        <taxon>Flavobacteriales</taxon>
        <taxon>Weeksellaceae</taxon>
        <taxon>Elizabethkingia</taxon>
    </lineage>
</organism>
<reference evidence="1 2" key="1">
    <citation type="submission" date="2016-06" db="EMBL/GenBank/DDBJ databases">
        <title>Revisiting the taxonomy of the Elizabethkingia Genus based on Whole-Genome Sequencing, Optical Mapping, and MALDI-TOF.</title>
        <authorList>
            <person name="Nicholson A.C."/>
        </authorList>
    </citation>
    <scope>NUCLEOTIDE SEQUENCE [LARGE SCALE GENOMIC DNA]</scope>
    <source>
        <strain evidence="1 2">G4070</strain>
    </source>
</reference>
<gene>
    <name evidence="1" type="ORF">BAZ10_10675</name>
</gene>
<name>A0A1T3MA88_9FLAO</name>
<evidence type="ECO:0000313" key="2">
    <source>
        <dbReference type="Proteomes" id="UP000190813"/>
    </source>
</evidence>
<keyword evidence="2" id="KW-1185">Reference proteome</keyword>